<keyword evidence="3 9" id="KW-0032">Aminotransferase</keyword>
<proteinExistence type="inferred from homology"/>
<dbReference type="PANTHER" id="PTHR46577:SF1">
    <property type="entry name" value="HTH-TYPE TRANSCRIPTIONAL REGULATORY PROTEIN GABR"/>
    <property type="match status" value="1"/>
</dbReference>
<dbReference type="PANTHER" id="PTHR46577">
    <property type="entry name" value="HTH-TYPE TRANSCRIPTIONAL REGULATORY PROTEIN GABR"/>
    <property type="match status" value="1"/>
</dbReference>
<dbReference type="InterPro" id="IPR036388">
    <property type="entry name" value="WH-like_DNA-bd_sf"/>
</dbReference>
<dbReference type="SUPFAM" id="SSF53383">
    <property type="entry name" value="PLP-dependent transferases"/>
    <property type="match status" value="1"/>
</dbReference>
<dbReference type="CDD" id="cd00609">
    <property type="entry name" value="AAT_like"/>
    <property type="match status" value="1"/>
</dbReference>
<reference evidence="9 10" key="1">
    <citation type="submission" date="2020-09" db="EMBL/GenBank/DDBJ databases">
        <title>Paenibacillus sp. CAU 1523 isolated from sand of Haeundae Beach.</title>
        <authorList>
            <person name="Kim W."/>
        </authorList>
    </citation>
    <scope>NUCLEOTIDE SEQUENCE [LARGE SCALE GENOMIC DNA]</scope>
    <source>
        <strain evidence="9 10">CAU 1523</strain>
    </source>
</reference>
<dbReference type="GO" id="GO:0008483">
    <property type="term" value="F:transaminase activity"/>
    <property type="evidence" value="ECO:0007669"/>
    <property type="project" value="UniProtKB-KW"/>
</dbReference>
<dbReference type="Pfam" id="PF00392">
    <property type="entry name" value="GntR"/>
    <property type="match status" value="1"/>
</dbReference>
<dbReference type="SUPFAM" id="SSF46785">
    <property type="entry name" value="Winged helix' DNA-binding domain"/>
    <property type="match status" value="1"/>
</dbReference>
<name>A0ABR9B2H5_9BACL</name>
<dbReference type="Proteomes" id="UP000634529">
    <property type="component" value="Unassembled WGS sequence"/>
</dbReference>
<dbReference type="InterPro" id="IPR015421">
    <property type="entry name" value="PyrdxlP-dep_Trfase_major"/>
</dbReference>
<evidence type="ECO:0000313" key="10">
    <source>
        <dbReference type="Proteomes" id="UP000634529"/>
    </source>
</evidence>
<protein>
    <submittedName>
        <fullName evidence="9">PLP-dependent aminotransferase family protein</fullName>
    </submittedName>
</protein>
<comment type="cofactor">
    <cofactor evidence="1">
        <name>pyridoxal 5'-phosphate</name>
        <dbReference type="ChEBI" id="CHEBI:597326"/>
    </cofactor>
</comment>
<dbReference type="RefSeq" id="WP_192025964.1">
    <property type="nucleotide sequence ID" value="NZ_JACYTN010000013.1"/>
</dbReference>
<keyword evidence="3 9" id="KW-0808">Transferase</keyword>
<evidence type="ECO:0000256" key="1">
    <source>
        <dbReference type="ARBA" id="ARBA00001933"/>
    </source>
</evidence>
<feature type="domain" description="HTH gntR-type" evidence="8">
    <location>
        <begin position="13"/>
        <end position="81"/>
    </location>
</feature>
<evidence type="ECO:0000256" key="5">
    <source>
        <dbReference type="ARBA" id="ARBA00023015"/>
    </source>
</evidence>
<evidence type="ECO:0000256" key="7">
    <source>
        <dbReference type="ARBA" id="ARBA00023163"/>
    </source>
</evidence>
<keyword evidence="4" id="KW-0663">Pyridoxal phosphate</keyword>
<sequence length="472" mass="54652">MFIAPKLDEQSKTPFYLQLYEFFKQEIRLGNLSPNTRMPSLRKLAEHLNVSTTPVELAFQQLVAEGFIKSRPKSGYYVQTLHPIYHKYAVSSKQPPTHRITARDPHYYRYDFHISKNDFSTFPHRIWRGLLHDALDHADGLQYGNPQGEPALRQSIATYLRRYRGLRCTPDQVIVGADQYILASLLSLLLKHSGSGNRLGIEDPCYHLVPATFKNHGYEVVPIPLQEDGIQIEPLYSSNINVVYTAPSHQFPTGLMTPIAKRIQLLEWANDSQGFIIEDDYGGEFRYHGRSIPSIQGLVENSPVIYLGSFSQAIAPTFCIHYMILPNSLLPTYHQLKWELYLEHSASRINQLALHQFMEKGHFEKHLRRMRQLYKRKHDILIRSIQEQFQDRAVITGTDAGFHILLTVHDQRSEAELVELAREAEIRMTPMSFTWWLPSQRNELHFIIGFGGIAEEFIDEGIQRLKEVWFPK</sequence>
<keyword evidence="6" id="KW-0238">DNA-binding</keyword>
<evidence type="ECO:0000256" key="3">
    <source>
        <dbReference type="ARBA" id="ARBA00022576"/>
    </source>
</evidence>
<dbReference type="InterPro" id="IPR036390">
    <property type="entry name" value="WH_DNA-bd_sf"/>
</dbReference>
<dbReference type="Gene3D" id="3.40.640.10">
    <property type="entry name" value="Type I PLP-dependent aspartate aminotransferase-like (Major domain)"/>
    <property type="match status" value="1"/>
</dbReference>
<keyword evidence="5" id="KW-0805">Transcription regulation</keyword>
<dbReference type="Pfam" id="PF00155">
    <property type="entry name" value="Aminotran_1_2"/>
    <property type="match status" value="1"/>
</dbReference>
<organism evidence="9 10">
    <name type="scientific">Paenibacillus arenosi</name>
    <dbReference type="NCBI Taxonomy" id="2774142"/>
    <lineage>
        <taxon>Bacteria</taxon>
        <taxon>Bacillati</taxon>
        <taxon>Bacillota</taxon>
        <taxon>Bacilli</taxon>
        <taxon>Bacillales</taxon>
        <taxon>Paenibacillaceae</taxon>
        <taxon>Paenibacillus</taxon>
    </lineage>
</organism>
<evidence type="ECO:0000256" key="2">
    <source>
        <dbReference type="ARBA" id="ARBA00005384"/>
    </source>
</evidence>
<evidence type="ECO:0000256" key="4">
    <source>
        <dbReference type="ARBA" id="ARBA00022898"/>
    </source>
</evidence>
<dbReference type="InterPro" id="IPR051446">
    <property type="entry name" value="HTH_trans_reg/aminotransferase"/>
</dbReference>
<dbReference type="CDD" id="cd07377">
    <property type="entry name" value="WHTH_GntR"/>
    <property type="match status" value="1"/>
</dbReference>
<dbReference type="InterPro" id="IPR015424">
    <property type="entry name" value="PyrdxlP-dep_Trfase"/>
</dbReference>
<accession>A0ABR9B2H5</accession>
<gene>
    <name evidence="9" type="ORF">IFO66_15130</name>
</gene>
<evidence type="ECO:0000313" key="9">
    <source>
        <dbReference type="EMBL" id="MBD8499627.1"/>
    </source>
</evidence>
<keyword evidence="10" id="KW-1185">Reference proteome</keyword>
<evidence type="ECO:0000259" key="8">
    <source>
        <dbReference type="PROSITE" id="PS50949"/>
    </source>
</evidence>
<dbReference type="EMBL" id="JACYTN010000013">
    <property type="protein sequence ID" value="MBD8499627.1"/>
    <property type="molecule type" value="Genomic_DNA"/>
</dbReference>
<dbReference type="InterPro" id="IPR000524">
    <property type="entry name" value="Tscrpt_reg_HTH_GntR"/>
</dbReference>
<dbReference type="Gene3D" id="1.10.10.10">
    <property type="entry name" value="Winged helix-like DNA-binding domain superfamily/Winged helix DNA-binding domain"/>
    <property type="match status" value="1"/>
</dbReference>
<dbReference type="PROSITE" id="PS50949">
    <property type="entry name" value="HTH_GNTR"/>
    <property type="match status" value="1"/>
</dbReference>
<dbReference type="InterPro" id="IPR004839">
    <property type="entry name" value="Aminotransferase_I/II_large"/>
</dbReference>
<dbReference type="SMART" id="SM00345">
    <property type="entry name" value="HTH_GNTR"/>
    <property type="match status" value="1"/>
</dbReference>
<comment type="similarity">
    <text evidence="2">In the C-terminal section; belongs to the class-I pyridoxal-phosphate-dependent aminotransferase family.</text>
</comment>
<keyword evidence="7" id="KW-0804">Transcription</keyword>
<evidence type="ECO:0000256" key="6">
    <source>
        <dbReference type="ARBA" id="ARBA00023125"/>
    </source>
</evidence>
<comment type="caution">
    <text evidence="9">The sequence shown here is derived from an EMBL/GenBank/DDBJ whole genome shotgun (WGS) entry which is preliminary data.</text>
</comment>